<evidence type="ECO:0000256" key="3">
    <source>
        <dbReference type="ARBA" id="ARBA00022723"/>
    </source>
</evidence>
<dbReference type="EMBL" id="BJYE01000010">
    <property type="protein sequence ID" value="GEN56631.1"/>
    <property type="molecule type" value="Genomic_DNA"/>
</dbReference>
<evidence type="ECO:0000256" key="5">
    <source>
        <dbReference type="ARBA" id="ARBA00022842"/>
    </source>
</evidence>
<accession>A0A511X127</accession>
<dbReference type="InterPro" id="IPR008278">
    <property type="entry name" value="4-PPantetheinyl_Trfase_dom"/>
</dbReference>
<dbReference type="Gene3D" id="3.90.470.20">
    <property type="entry name" value="4'-phosphopantetheinyl transferase domain"/>
    <property type="match status" value="1"/>
</dbReference>
<comment type="caution">
    <text evidence="10">The sequence shown here is derived from an EMBL/GenBank/DDBJ whole genome shotgun (WGS) entry which is preliminary data.</text>
</comment>
<dbReference type="InterPro" id="IPR002582">
    <property type="entry name" value="ACPS"/>
</dbReference>
<evidence type="ECO:0000256" key="7">
    <source>
        <dbReference type="ARBA" id="ARBA00023160"/>
    </source>
</evidence>
<gene>
    <name evidence="8 10" type="primary">acpS</name>
    <name evidence="10" type="ORF">HAL01_10950</name>
</gene>
<dbReference type="GO" id="GO:0000287">
    <property type="term" value="F:magnesium ion binding"/>
    <property type="evidence" value="ECO:0007669"/>
    <property type="project" value="UniProtKB-UniRule"/>
</dbReference>
<keyword evidence="5 8" id="KW-0460">Magnesium</keyword>
<dbReference type="InterPro" id="IPR004568">
    <property type="entry name" value="Ppantetheine-prot_Trfase_dom"/>
</dbReference>
<dbReference type="GO" id="GO:0008897">
    <property type="term" value="F:holo-[acyl-carrier-protein] synthase activity"/>
    <property type="evidence" value="ECO:0007669"/>
    <property type="project" value="UniProtKB-UniRule"/>
</dbReference>
<comment type="catalytic activity">
    <reaction evidence="8">
        <text>apo-[ACP] + CoA = holo-[ACP] + adenosine 3',5'-bisphosphate + H(+)</text>
        <dbReference type="Rhea" id="RHEA:12068"/>
        <dbReference type="Rhea" id="RHEA-COMP:9685"/>
        <dbReference type="Rhea" id="RHEA-COMP:9690"/>
        <dbReference type="ChEBI" id="CHEBI:15378"/>
        <dbReference type="ChEBI" id="CHEBI:29999"/>
        <dbReference type="ChEBI" id="CHEBI:57287"/>
        <dbReference type="ChEBI" id="CHEBI:58343"/>
        <dbReference type="ChEBI" id="CHEBI:64479"/>
        <dbReference type="EC" id="2.7.8.7"/>
    </reaction>
</comment>
<comment type="similarity">
    <text evidence="8">Belongs to the P-Pant transferase superfamily. AcpS family.</text>
</comment>
<keyword evidence="11" id="KW-1185">Reference proteome</keyword>
<dbReference type="GO" id="GO:0006633">
    <property type="term" value="P:fatty acid biosynthetic process"/>
    <property type="evidence" value="ECO:0007669"/>
    <property type="project" value="UniProtKB-UniRule"/>
</dbReference>
<dbReference type="HAMAP" id="MF_00101">
    <property type="entry name" value="AcpS"/>
    <property type="match status" value="1"/>
</dbReference>
<keyword evidence="7 8" id="KW-0275">Fatty acid biosynthesis</keyword>
<dbReference type="SUPFAM" id="SSF56214">
    <property type="entry name" value="4'-phosphopantetheinyl transferase"/>
    <property type="match status" value="1"/>
</dbReference>
<keyword evidence="8" id="KW-0963">Cytoplasm</keyword>
<feature type="domain" description="4'-phosphopantetheinyl transferase" evidence="9">
    <location>
        <begin position="4"/>
        <end position="108"/>
    </location>
</feature>
<evidence type="ECO:0000256" key="8">
    <source>
        <dbReference type="HAMAP-Rule" id="MF_00101"/>
    </source>
</evidence>
<keyword evidence="6 8" id="KW-0443">Lipid metabolism</keyword>
<dbReference type="GO" id="GO:0005737">
    <property type="term" value="C:cytoplasm"/>
    <property type="evidence" value="ECO:0007669"/>
    <property type="project" value="UniProtKB-SubCell"/>
</dbReference>
<dbReference type="OrthoDB" id="517356at2"/>
<dbReference type="Proteomes" id="UP000321400">
    <property type="component" value="Unassembled WGS sequence"/>
</dbReference>
<comment type="subcellular location">
    <subcellularLocation>
        <location evidence="8">Cytoplasm</location>
    </subcellularLocation>
</comment>
<evidence type="ECO:0000256" key="1">
    <source>
        <dbReference type="ARBA" id="ARBA00022516"/>
    </source>
</evidence>
<keyword evidence="2 8" id="KW-0808">Transferase</keyword>
<evidence type="ECO:0000256" key="4">
    <source>
        <dbReference type="ARBA" id="ARBA00022832"/>
    </source>
</evidence>
<organism evidence="10 11">
    <name type="scientific">Halolactibacillus alkaliphilus</name>
    <dbReference type="NCBI Taxonomy" id="442899"/>
    <lineage>
        <taxon>Bacteria</taxon>
        <taxon>Bacillati</taxon>
        <taxon>Bacillota</taxon>
        <taxon>Bacilli</taxon>
        <taxon>Bacillales</taxon>
        <taxon>Bacillaceae</taxon>
        <taxon>Halolactibacillus</taxon>
    </lineage>
</organism>
<keyword evidence="4 8" id="KW-0276">Fatty acid metabolism</keyword>
<dbReference type="InterPro" id="IPR037143">
    <property type="entry name" value="4-PPantetheinyl_Trfase_dom_sf"/>
</dbReference>
<comment type="function">
    <text evidence="8">Transfers the 4'-phosphopantetheine moiety from coenzyme A to a Ser of acyl-carrier-protein.</text>
</comment>
<evidence type="ECO:0000313" key="11">
    <source>
        <dbReference type="Proteomes" id="UP000321400"/>
    </source>
</evidence>
<dbReference type="Pfam" id="PF01648">
    <property type="entry name" value="ACPS"/>
    <property type="match status" value="1"/>
</dbReference>
<evidence type="ECO:0000256" key="6">
    <source>
        <dbReference type="ARBA" id="ARBA00023098"/>
    </source>
</evidence>
<dbReference type="STRING" id="442899.SAMN05720591_10927"/>
<keyword evidence="3 8" id="KW-0479">Metal-binding</keyword>
<evidence type="ECO:0000259" key="9">
    <source>
        <dbReference type="Pfam" id="PF01648"/>
    </source>
</evidence>
<dbReference type="EC" id="2.7.8.7" evidence="8"/>
<dbReference type="NCBIfam" id="TIGR00556">
    <property type="entry name" value="pantethn_trn"/>
    <property type="match status" value="1"/>
</dbReference>
<sequence>MIQGIGIDIIDLHRIKKLIKRNPRFITKVLASKERVYYHTLVSEKRKVEYVAGRFAAKEALGKALGTGLGKLCFTDIAVLNDDSGKPVLYFPGDHLYHAHVSISHSDTSAVANVVLDSY</sequence>
<dbReference type="NCBIfam" id="TIGR00516">
    <property type="entry name" value="acpS"/>
    <property type="match status" value="1"/>
</dbReference>
<evidence type="ECO:0000313" key="10">
    <source>
        <dbReference type="EMBL" id="GEN56631.1"/>
    </source>
</evidence>
<feature type="binding site" evidence="8">
    <location>
        <position position="59"/>
    </location>
    <ligand>
        <name>Mg(2+)</name>
        <dbReference type="ChEBI" id="CHEBI:18420"/>
    </ligand>
</feature>
<feature type="binding site" evidence="8">
    <location>
        <position position="8"/>
    </location>
    <ligand>
        <name>Mg(2+)</name>
        <dbReference type="ChEBI" id="CHEBI:18420"/>
    </ligand>
</feature>
<reference evidence="10 11" key="1">
    <citation type="submission" date="2019-07" db="EMBL/GenBank/DDBJ databases">
        <title>Whole genome shotgun sequence of Halolactibacillus alkaliphilus NBRC 103919.</title>
        <authorList>
            <person name="Hosoyama A."/>
            <person name="Uohara A."/>
            <person name="Ohji S."/>
            <person name="Ichikawa N."/>
        </authorList>
    </citation>
    <scope>NUCLEOTIDE SEQUENCE [LARGE SCALE GENOMIC DNA]</scope>
    <source>
        <strain evidence="10 11">NBRC 103919</strain>
    </source>
</reference>
<dbReference type="AlphaFoldDB" id="A0A511X127"/>
<protein>
    <recommendedName>
        <fullName evidence="8">Holo-[acyl-carrier-protein] synthase</fullName>
        <shortName evidence="8">Holo-ACP synthase</shortName>
        <ecNumber evidence="8">2.7.8.7</ecNumber>
    </recommendedName>
    <alternativeName>
        <fullName evidence="8">4'-phosphopantetheinyl transferase AcpS</fullName>
    </alternativeName>
</protein>
<name>A0A511X127_9BACI</name>
<keyword evidence="1 8" id="KW-0444">Lipid biosynthesis</keyword>
<proteinExistence type="inferred from homology"/>
<comment type="cofactor">
    <cofactor evidence="8">
        <name>Mg(2+)</name>
        <dbReference type="ChEBI" id="CHEBI:18420"/>
    </cofactor>
</comment>
<evidence type="ECO:0000256" key="2">
    <source>
        <dbReference type="ARBA" id="ARBA00022679"/>
    </source>
</evidence>